<keyword evidence="2" id="KW-1185">Reference proteome</keyword>
<name>A0A1V2ZZR2_9GAMM</name>
<organism evidence="1 2">
    <name type="scientific">Thioalkalivibrio halophilus</name>
    <dbReference type="NCBI Taxonomy" id="252474"/>
    <lineage>
        <taxon>Bacteria</taxon>
        <taxon>Pseudomonadati</taxon>
        <taxon>Pseudomonadota</taxon>
        <taxon>Gammaproteobacteria</taxon>
        <taxon>Chromatiales</taxon>
        <taxon>Ectothiorhodospiraceae</taxon>
        <taxon>Thioalkalivibrio</taxon>
    </lineage>
</organism>
<gene>
    <name evidence="1" type="ORF">B1A74_04735</name>
</gene>
<dbReference type="EMBL" id="MUZR01000013">
    <property type="protein sequence ID" value="OOC10590.1"/>
    <property type="molecule type" value="Genomic_DNA"/>
</dbReference>
<protein>
    <submittedName>
        <fullName evidence="1">Uncharacterized protein</fullName>
    </submittedName>
</protein>
<comment type="caution">
    <text evidence="1">The sequence shown here is derived from an EMBL/GenBank/DDBJ whole genome shotgun (WGS) entry which is preliminary data.</text>
</comment>
<dbReference type="Proteomes" id="UP000189177">
    <property type="component" value="Unassembled WGS sequence"/>
</dbReference>
<dbReference type="OrthoDB" id="7031700at2"/>
<evidence type="ECO:0000313" key="1">
    <source>
        <dbReference type="EMBL" id="OOC10590.1"/>
    </source>
</evidence>
<proteinExistence type="predicted"/>
<sequence length="145" mass="16484">MQTITEPRQVITWQAPNGSTINLTPQQADTLRAAGVWPRNRSGEYCQVSHGLHHGHPTWSGEFIRWCGHYGYSPDDPAAWSDFGQYRQNRQIPDSLAGRHGGEDDAAGVAWWNRLDRQQRRYWLDRAASARPADAWQAFQRAGQA</sequence>
<reference evidence="1 2" key="1">
    <citation type="submission" date="2017-02" db="EMBL/GenBank/DDBJ databases">
        <title>Genomic diversity within the haloalkaliphilic genus Thioalkalivibrio.</title>
        <authorList>
            <person name="Ahn A.-C."/>
            <person name="Meier-Kolthoff J."/>
            <person name="Overmars L."/>
            <person name="Richter M."/>
            <person name="Woyke T."/>
            <person name="Sorokin D.Y."/>
            <person name="Muyzer G."/>
        </authorList>
    </citation>
    <scope>NUCLEOTIDE SEQUENCE [LARGE SCALE GENOMIC DNA]</scope>
    <source>
        <strain evidence="1 2">HL17</strain>
    </source>
</reference>
<accession>A0A1V2ZZR2</accession>
<evidence type="ECO:0000313" key="2">
    <source>
        <dbReference type="Proteomes" id="UP000189177"/>
    </source>
</evidence>
<dbReference type="RefSeq" id="WP_077243921.1">
    <property type="nucleotide sequence ID" value="NZ_MUZR01000013.1"/>
</dbReference>
<dbReference type="AlphaFoldDB" id="A0A1V2ZZR2"/>